<feature type="transmembrane region" description="Helical" evidence="8">
    <location>
        <begin position="238"/>
        <end position="255"/>
    </location>
</feature>
<dbReference type="PROSITE" id="PS50850">
    <property type="entry name" value="MFS"/>
    <property type="match status" value="1"/>
</dbReference>
<comment type="subcellular location">
    <subcellularLocation>
        <location evidence="1">Cell membrane</location>
        <topology evidence="1">Multi-pass membrane protein</topology>
    </subcellularLocation>
</comment>
<name>A0A212L708_9BACT</name>
<evidence type="ECO:0000256" key="1">
    <source>
        <dbReference type="ARBA" id="ARBA00004651"/>
    </source>
</evidence>
<organism evidence="10">
    <name type="scientific">uncultured Desulfovibrio sp</name>
    <dbReference type="NCBI Taxonomy" id="167968"/>
    <lineage>
        <taxon>Bacteria</taxon>
        <taxon>Pseudomonadati</taxon>
        <taxon>Thermodesulfobacteriota</taxon>
        <taxon>Desulfovibrionia</taxon>
        <taxon>Desulfovibrionales</taxon>
        <taxon>Desulfovibrionaceae</taxon>
        <taxon>Desulfovibrio</taxon>
        <taxon>environmental samples</taxon>
    </lineage>
</organism>
<keyword evidence="6 8" id="KW-1133">Transmembrane helix</keyword>
<dbReference type="PRINTS" id="PR01036">
    <property type="entry name" value="TCRTETB"/>
</dbReference>
<dbReference type="Pfam" id="PF07690">
    <property type="entry name" value="MFS_1"/>
    <property type="match status" value="1"/>
</dbReference>
<dbReference type="InterPro" id="IPR004638">
    <property type="entry name" value="EmrB-like"/>
</dbReference>
<dbReference type="NCBIfam" id="TIGR00711">
    <property type="entry name" value="efflux_EmrB"/>
    <property type="match status" value="1"/>
</dbReference>
<keyword evidence="3" id="KW-0813">Transport</keyword>
<gene>
    <name evidence="10" type="ORF">KL86DES1_21211</name>
</gene>
<feature type="domain" description="Major facilitator superfamily (MFS) profile" evidence="9">
    <location>
        <begin position="21"/>
        <end position="518"/>
    </location>
</feature>
<evidence type="ECO:0000313" key="10">
    <source>
        <dbReference type="EMBL" id="SCM73295.1"/>
    </source>
</evidence>
<dbReference type="GO" id="GO:0022857">
    <property type="term" value="F:transmembrane transporter activity"/>
    <property type="evidence" value="ECO:0007669"/>
    <property type="project" value="InterPro"/>
</dbReference>
<dbReference type="CDD" id="cd17503">
    <property type="entry name" value="MFS_LmrB_MDR_like"/>
    <property type="match status" value="1"/>
</dbReference>
<feature type="transmembrane region" description="Helical" evidence="8">
    <location>
        <begin position="86"/>
        <end position="105"/>
    </location>
</feature>
<protein>
    <submittedName>
        <fullName evidence="10">Drug resistance transporter, EmrB/QacA subfamily</fullName>
    </submittedName>
</protein>
<evidence type="ECO:0000256" key="2">
    <source>
        <dbReference type="ARBA" id="ARBA00008537"/>
    </source>
</evidence>
<keyword evidence="4" id="KW-1003">Cell membrane</keyword>
<dbReference type="AlphaFoldDB" id="A0A212L708"/>
<evidence type="ECO:0000256" key="3">
    <source>
        <dbReference type="ARBA" id="ARBA00022448"/>
    </source>
</evidence>
<dbReference type="EMBL" id="FMJC01000002">
    <property type="protein sequence ID" value="SCM73295.1"/>
    <property type="molecule type" value="Genomic_DNA"/>
</dbReference>
<feature type="transmembrane region" description="Helical" evidence="8">
    <location>
        <begin position="59"/>
        <end position="79"/>
    </location>
</feature>
<dbReference type="InterPro" id="IPR011701">
    <property type="entry name" value="MFS"/>
</dbReference>
<feature type="transmembrane region" description="Helical" evidence="8">
    <location>
        <begin position="207"/>
        <end position="226"/>
    </location>
</feature>
<evidence type="ECO:0000256" key="8">
    <source>
        <dbReference type="SAM" id="Phobius"/>
    </source>
</evidence>
<keyword evidence="5 8" id="KW-0812">Transmembrane</keyword>
<feature type="transmembrane region" description="Helical" evidence="8">
    <location>
        <begin position="496"/>
        <end position="513"/>
    </location>
</feature>
<feature type="transmembrane region" description="Helical" evidence="8">
    <location>
        <begin position="117"/>
        <end position="137"/>
    </location>
</feature>
<dbReference type="RefSeq" id="WP_232088303.1">
    <property type="nucleotide sequence ID" value="NZ_LT608333.1"/>
</dbReference>
<dbReference type="InterPro" id="IPR036259">
    <property type="entry name" value="MFS_trans_sf"/>
</dbReference>
<comment type="similarity">
    <text evidence="2">Belongs to the major facilitator superfamily. EmrB family.</text>
</comment>
<feature type="transmembrane region" description="Helical" evidence="8">
    <location>
        <begin position="275"/>
        <end position="300"/>
    </location>
</feature>
<evidence type="ECO:0000256" key="6">
    <source>
        <dbReference type="ARBA" id="ARBA00022989"/>
    </source>
</evidence>
<dbReference type="InterPro" id="IPR020846">
    <property type="entry name" value="MFS_dom"/>
</dbReference>
<feature type="transmembrane region" description="Helical" evidence="8">
    <location>
        <begin position="336"/>
        <end position="352"/>
    </location>
</feature>
<reference evidence="10" key="1">
    <citation type="submission" date="2016-08" db="EMBL/GenBank/DDBJ databases">
        <authorList>
            <person name="Seilhamer J.J."/>
        </authorList>
    </citation>
    <scope>NUCLEOTIDE SEQUENCE</scope>
    <source>
        <strain evidence="10">86-1</strain>
    </source>
</reference>
<feature type="transmembrane region" description="Helical" evidence="8">
    <location>
        <begin position="312"/>
        <end position="329"/>
    </location>
</feature>
<dbReference type="SUPFAM" id="SSF103473">
    <property type="entry name" value="MFS general substrate transporter"/>
    <property type="match status" value="1"/>
</dbReference>
<sequence>MTSPEFDALSQRYGAAYKWWATAAVMMGCIATVLSSTIVNVAMPDIMGEFGMGQDQVQWLSTAFLAAMTASMLTTDWMLRAFGLRQAYLAAMAAFLAASLVGAASPGVEVLVLSRTIQGAAAGLVQPLAMVMVFSVFGEENRGMAMGIFGLGVVLAPALGPTVGGLLIDNYSWRYVFLLGPPFCLVSMALAATFLPGRDSAVERGAFDLSGFILLCVGIGALLAGISSGQREGWDSDYVLGAFFSSICAWVGFVIRERTCPKPLLHLGVYANLRFLAASVVAFILGMGLFGSTYLIPLFVQTVQGYSPTESGLLLMPGGLVLGVVMPLAGRFADRLPAYALIMVGLAIFGWSSLCMAEAGTSTYFWDFVGWIAMGRVGLGLIMPSLNSGALRLLDAKHMAQGAGAINFSRQLGGALGVSLLSVYLERQTEVYAQAFSALQNGTHAASDALDLIASLFLRGGQLDNVAQALRPPQAYSFLADMLAAQARAMGFRESFFLVGLAFFAAVVPAWFMRSARHG</sequence>
<dbReference type="PANTHER" id="PTHR42718">
    <property type="entry name" value="MAJOR FACILITATOR SUPERFAMILY MULTIDRUG TRANSPORTER MFSC"/>
    <property type="match status" value="1"/>
</dbReference>
<feature type="transmembrane region" description="Helical" evidence="8">
    <location>
        <begin position="144"/>
        <end position="168"/>
    </location>
</feature>
<evidence type="ECO:0000256" key="4">
    <source>
        <dbReference type="ARBA" id="ARBA00022475"/>
    </source>
</evidence>
<evidence type="ECO:0000259" key="9">
    <source>
        <dbReference type="PROSITE" id="PS50850"/>
    </source>
</evidence>
<feature type="transmembrane region" description="Helical" evidence="8">
    <location>
        <begin position="364"/>
        <end position="383"/>
    </location>
</feature>
<feature type="transmembrane region" description="Helical" evidence="8">
    <location>
        <begin position="19"/>
        <end position="39"/>
    </location>
</feature>
<dbReference type="PANTHER" id="PTHR42718:SF9">
    <property type="entry name" value="MAJOR FACILITATOR SUPERFAMILY MULTIDRUG TRANSPORTER MFSC"/>
    <property type="match status" value="1"/>
</dbReference>
<accession>A0A212L708</accession>
<evidence type="ECO:0000256" key="5">
    <source>
        <dbReference type="ARBA" id="ARBA00022692"/>
    </source>
</evidence>
<dbReference type="Gene3D" id="1.20.1720.10">
    <property type="entry name" value="Multidrug resistance protein D"/>
    <property type="match status" value="1"/>
</dbReference>
<proteinExistence type="inferred from homology"/>
<dbReference type="Gene3D" id="1.20.1250.20">
    <property type="entry name" value="MFS general substrate transporter like domains"/>
    <property type="match status" value="1"/>
</dbReference>
<keyword evidence="7 8" id="KW-0472">Membrane</keyword>
<dbReference type="GO" id="GO:0005886">
    <property type="term" value="C:plasma membrane"/>
    <property type="evidence" value="ECO:0007669"/>
    <property type="project" value="UniProtKB-SubCell"/>
</dbReference>
<feature type="transmembrane region" description="Helical" evidence="8">
    <location>
        <begin position="174"/>
        <end position="195"/>
    </location>
</feature>
<evidence type="ECO:0000256" key="7">
    <source>
        <dbReference type="ARBA" id="ARBA00023136"/>
    </source>
</evidence>